<dbReference type="AlphaFoldDB" id="A0A0B3WUB6"/>
<dbReference type="RefSeq" id="WP_039678686.1">
    <property type="nucleotide sequence ID" value="NZ_JAWGXO010000021.1"/>
</dbReference>
<evidence type="ECO:0000313" key="1">
    <source>
        <dbReference type="EMBL" id="KHS58165.1"/>
    </source>
</evidence>
<comment type="caution">
    <text evidence="1">The sequence shown here is derived from an EMBL/GenBank/DDBJ whole genome shotgun (WGS) entry which is preliminary data.</text>
</comment>
<dbReference type="EMBL" id="JWHR01000047">
    <property type="protein sequence ID" value="KHS58165.1"/>
    <property type="molecule type" value="Genomic_DNA"/>
</dbReference>
<organism evidence="1 2">
    <name type="scientific">Terrisporobacter othiniensis</name>
    <dbReference type="NCBI Taxonomy" id="1577792"/>
    <lineage>
        <taxon>Bacteria</taxon>
        <taxon>Bacillati</taxon>
        <taxon>Bacillota</taxon>
        <taxon>Clostridia</taxon>
        <taxon>Peptostreptococcales</taxon>
        <taxon>Peptostreptococcaceae</taxon>
        <taxon>Terrisporobacter</taxon>
    </lineage>
</organism>
<dbReference type="OrthoDB" id="1751667at2"/>
<proteinExistence type="predicted"/>
<protein>
    <submittedName>
        <fullName evidence="1">Uncharacterized protein</fullName>
    </submittedName>
</protein>
<dbReference type="Proteomes" id="UP000031189">
    <property type="component" value="Unassembled WGS sequence"/>
</dbReference>
<reference evidence="1 2" key="1">
    <citation type="submission" date="2014-12" db="EMBL/GenBank/DDBJ databases">
        <title>Draft genome sequence of Terrisporobacter sp. 08-306576, isolated from the blood culture of a bacteremia patient.</title>
        <authorList>
            <person name="Lund L.C."/>
            <person name="Sydenham T.V."/>
            <person name="Hogh S.V."/>
            <person name="Skov M.N."/>
            <person name="Kemp M."/>
            <person name="Justesen U.S."/>
        </authorList>
    </citation>
    <scope>NUCLEOTIDE SEQUENCE [LARGE SCALE GENOMIC DNA]</scope>
    <source>
        <strain evidence="1 2">08-306576</strain>
    </source>
</reference>
<evidence type="ECO:0000313" key="2">
    <source>
        <dbReference type="Proteomes" id="UP000031189"/>
    </source>
</evidence>
<accession>A0A0B3WUB6</accession>
<sequence>MSLSLGNGIAVSTNFIKSNPAVPVYNGEESPSNLYAVIYHIEIGYNEGKEQKVKQYIIIDYKDFDLSSEKKDELLDTAKKYCEMKDIPQGDQLEITLLDNDEAEDFLEKVFNNMKVIRGLITKRD</sequence>
<name>A0A0B3WUB6_9FIRM</name>
<gene>
    <name evidence="1" type="ORF">QX51_04330</name>
</gene>
<dbReference type="STRING" id="1577792.QX51_04330"/>
<keyword evidence="2" id="KW-1185">Reference proteome</keyword>